<keyword evidence="3" id="KW-1185">Reference proteome</keyword>
<dbReference type="Bgee" id="ENSLOCG00000013563">
    <property type="expression patterns" value="Expressed in ovary and 13 other cell types or tissues"/>
</dbReference>
<name>W5N7W9_LEPOC</name>
<evidence type="ECO:0000313" key="2">
    <source>
        <dbReference type="Ensembl" id="ENSLOCP00000016728.1"/>
    </source>
</evidence>
<dbReference type="EMBL" id="AHAT01024876">
    <property type="status" value="NOT_ANNOTATED_CDS"/>
    <property type="molecule type" value="Genomic_DNA"/>
</dbReference>
<accession>W5N7W9</accession>
<feature type="compositionally biased region" description="Polar residues" evidence="1">
    <location>
        <begin position="189"/>
        <end position="199"/>
    </location>
</feature>
<protein>
    <submittedName>
        <fullName evidence="2">Myocardial zonula adherens protein</fullName>
    </submittedName>
</protein>
<dbReference type="PANTHER" id="PTHR23171">
    <property type="entry name" value="GDOWN1"/>
    <property type="match status" value="1"/>
</dbReference>
<dbReference type="EMBL" id="AHAT01024875">
    <property type="status" value="NOT_ANNOTATED_CDS"/>
    <property type="molecule type" value="Genomic_DNA"/>
</dbReference>
<dbReference type="PRINTS" id="PR02085">
    <property type="entry name" value="POLR2GRINL1"/>
</dbReference>
<dbReference type="Ensembl" id="ENSLOCT00000016758.1">
    <property type="protein sequence ID" value="ENSLOCP00000016728.1"/>
    <property type="gene ID" value="ENSLOCG00000013563.1"/>
</dbReference>
<organism evidence="2 3">
    <name type="scientific">Lepisosteus oculatus</name>
    <name type="common">Spotted gar</name>
    <dbReference type="NCBI Taxonomy" id="7918"/>
    <lineage>
        <taxon>Eukaryota</taxon>
        <taxon>Metazoa</taxon>
        <taxon>Chordata</taxon>
        <taxon>Craniata</taxon>
        <taxon>Vertebrata</taxon>
        <taxon>Euteleostomi</taxon>
        <taxon>Actinopterygii</taxon>
        <taxon>Neopterygii</taxon>
        <taxon>Holostei</taxon>
        <taxon>Semionotiformes</taxon>
        <taxon>Lepisosteidae</taxon>
        <taxon>Lepisosteus</taxon>
    </lineage>
</organism>
<sequence length="361" mass="39816">MSSSWTERQGKVGDLNSKSKEELYDILTRQEKLLANTRFVQSLPDKGKKILDFVQKIHVAIADHEETQKRTQMLLSVKTELQSKYQQTLKEQRIGTFQMEDLEMSHENGTVETDITARKRDKTTLKVESELSRTVADGAENSVTQADNSAGIKKASTTAASLGETGLRASSETRKEQGLIEAFGRVTLTDDTSPGSNDRLSGGDGSTGREPPQKKPHYIEVLEKTEKSPPVRKAKFKPNQLPQKSCGSSAGSSSPSLSSGAVSPLPLAERKLRDRKHLDDITAAKLPPLHHTPTQLLCLEESAALQQEQKKKYEGLQAKLAAQKLSEKLNVKMVSYSPEGGELTKYREFHDDGATHSSEDD</sequence>
<dbReference type="PANTHER" id="PTHR23171:SF4">
    <property type="entry name" value="TUFTELIN"/>
    <property type="match status" value="1"/>
</dbReference>
<dbReference type="InterPro" id="IPR051375">
    <property type="entry name" value="Tuftelin_GRINL1A/MYZAP/CCD68"/>
</dbReference>
<dbReference type="GO" id="GO:0005634">
    <property type="term" value="C:nucleus"/>
    <property type="evidence" value="ECO:0007669"/>
    <property type="project" value="InterPro"/>
</dbReference>
<reference evidence="2" key="2">
    <citation type="submission" date="2025-08" db="UniProtKB">
        <authorList>
            <consortium name="Ensembl"/>
        </authorList>
    </citation>
    <scope>IDENTIFICATION</scope>
</reference>
<dbReference type="InterPro" id="IPR026213">
    <property type="entry name" value="GRINL1"/>
</dbReference>
<feature type="compositionally biased region" description="Low complexity" evidence="1">
    <location>
        <begin position="245"/>
        <end position="267"/>
    </location>
</feature>
<reference evidence="2" key="3">
    <citation type="submission" date="2025-09" db="UniProtKB">
        <authorList>
            <consortium name="Ensembl"/>
        </authorList>
    </citation>
    <scope>IDENTIFICATION</scope>
</reference>
<evidence type="ECO:0000313" key="3">
    <source>
        <dbReference type="Proteomes" id="UP000018468"/>
    </source>
</evidence>
<feature type="compositionally biased region" description="Basic and acidic residues" evidence="1">
    <location>
        <begin position="211"/>
        <end position="229"/>
    </location>
</feature>
<feature type="region of interest" description="Disordered" evidence="1">
    <location>
        <begin position="161"/>
        <end position="273"/>
    </location>
</feature>
<dbReference type="HOGENOM" id="CLU_051512_0_0_1"/>
<proteinExistence type="predicted"/>
<dbReference type="GO" id="GO:0003711">
    <property type="term" value="F:transcription elongation factor activity"/>
    <property type="evidence" value="ECO:0007669"/>
    <property type="project" value="InterPro"/>
</dbReference>
<dbReference type="GeneTree" id="ENSGT00950000183065"/>
<dbReference type="GO" id="GO:0006368">
    <property type="term" value="P:transcription elongation by RNA polymerase II"/>
    <property type="evidence" value="ECO:0007669"/>
    <property type="project" value="InterPro"/>
</dbReference>
<evidence type="ECO:0000256" key="1">
    <source>
        <dbReference type="SAM" id="MobiDB-lite"/>
    </source>
</evidence>
<reference evidence="3" key="1">
    <citation type="submission" date="2011-12" db="EMBL/GenBank/DDBJ databases">
        <title>The Draft Genome of Lepisosteus oculatus.</title>
        <authorList>
            <consortium name="The Broad Institute Genome Assembly &amp; Analysis Group"/>
            <consortium name="Computational R&amp;D Group"/>
            <consortium name="and Sequencing Platform"/>
            <person name="Di Palma F."/>
            <person name="Alfoldi J."/>
            <person name="Johnson J."/>
            <person name="Berlin A."/>
            <person name="Gnerre S."/>
            <person name="Jaffe D."/>
            <person name="MacCallum I."/>
            <person name="Young S."/>
            <person name="Walker B.J."/>
            <person name="Lander E.S."/>
            <person name="Lindblad-Toh K."/>
        </authorList>
    </citation>
    <scope>NUCLEOTIDE SEQUENCE [LARGE SCALE GENOMIC DNA]</scope>
</reference>
<dbReference type="AlphaFoldDB" id="W5N7W9"/>
<dbReference type="Proteomes" id="UP000018468">
    <property type="component" value="Linkage group LG3"/>
</dbReference>
<dbReference type="Pfam" id="PF15328">
    <property type="entry name" value="GCOM2"/>
    <property type="match status" value="1"/>
</dbReference>